<feature type="domain" description="Response regulatory" evidence="10">
    <location>
        <begin position="7"/>
        <end position="120"/>
    </location>
</feature>
<evidence type="ECO:0000256" key="7">
    <source>
        <dbReference type="ARBA" id="ARBA00023163"/>
    </source>
</evidence>
<dbReference type="RefSeq" id="WP_171159755.1">
    <property type="nucleotide sequence ID" value="NZ_CP053073.1"/>
</dbReference>
<reference evidence="12 13" key="1">
    <citation type="submission" date="2020-04" db="EMBL/GenBank/DDBJ databases">
        <title>Usitatibacter rugosus gen. nov., sp. nov. and Usitatibacter palustris sp. nov., novel members of Usitatibacteraceae fam. nov. within the order Nitrosomonadales isolated from soil.</title>
        <authorList>
            <person name="Huber K.J."/>
            <person name="Neumann-Schaal M."/>
            <person name="Geppert A."/>
            <person name="Luckner M."/>
            <person name="Wanner G."/>
            <person name="Overmann J."/>
        </authorList>
    </citation>
    <scope>NUCLEOTIDE SEQUENCE [LARGE SCALE GENOMIC DNA]</scope>
    <source>
        <strain evidence="12 13">Swamp67</strain>
    </source>
</reference>
<evidence type="ECO:0000256" key="4">
    <source>
        <dbReference type="ARBA" id="ARBA00023012"/>
    </source>
</evidence>
<dbReference type="GO" id="GO:0006355">
    <property type="term" value="P:regulation of DNA-templated transcription"/>
    <property type="evidence" value="ECO:0007669"/>
    <property type="project" value="InterPro"/>
</dbReference>
<dbReference type="GO" id="GO:0000156">
    <property type="term" value="F:phosphorelay response regulator activity"/>
    <property type="evidence" value="ECO:0007669"/>
    <property type="project" value="TreeGrafter"/>
</dbReference>
<dbReference type="SUPFAM" id="SSF46894">
    <property type="entry name" value="C-terminal effector domain of the bipartite response regulators"/>
    <property type="match status" value="1"/>
</dbReference>
<proteinExistence type="predicted"/>
<evidence type="ECO:0000256" key="3">
    <source>
        <dbReference type="ARBA" id="ARBA00022553"/>
    </source>
</evidence>
<evidence type="ECO:0000256" key="9">
    <source>
        <dbReference type="PROSITE-ProRule" id="PRU01091"/>
    </source>
</evidence>
<dbReference type="PROSITE" id="PS50110">
    <property type="entry name" value="RESPONSE_REGULATORY"/>
    <property type="match status" value="1"/>
</dbReference>
<keyword evidence="7" id="KW-0804">Transcription</keyword>
<dbReference type="SUPFAM" id="SSF52172">
    <property type="entry name" value="CheY-like"/>
    <property type="match status" value="1"/>
</dbReference>
<dbReference type="PROSITE" id="PS51755">
    <property type="entry name" value="OMPR_PHOB"/>
    <property type="match status" value="1"/>
</dbReference>
<evidence type="ECO:0000313" key="12">
    <source>
        <dbReference type="EMBL" id="QJR13323.1"/>
    </source>
</evidence>
<name>A0A6M4H3N5_9PROT</name>
<evidence type="ECO:0000256" key="2">
    <source>
        <dbReference type="ARBA" id="ARBA00022490"/>
    </source>
</evidence>
<gene>
    <name evidence="12" type="primary">ompR_1</name>
    <name evidence="12" type="ORF">DSM104440_00106</name>
</gene>
<keyword evidence="13" id="KW-1185">Reference proteome</keyword>
<evidence type="ECO:0000259" key="11">
    <source>
        <dbReference type="PROSITE" id="PS51755"/>
    </source>
</evidence>
<evidence type="ECO:0000256" key="6">
    <source>
        <dbReference type="ARBA" id="ARBA00023125"/>
    </source>
</evidence>
<dbReference type="Gene3D" id="1.10.10.10">
    <property type="entry name" value="Winged helix-like DNA-binding domain superfamily/Winged helix DNA-binding domain"/>
    <property type="match status" value="1"/>
</dbReference>
<keyword evidence="4" id="KW-0902">Two-component regulatory system</keyword>
<evidence type="ECO:0000256" key="8">
    <source>
        <dbReference type="PROSITE-ProRule" id="PRU00169"/>
    </source>
</evidence>
<dbReference type="CDD" id="cd00383">
    <property type="entry name" value="trans_reg_C"/>
    <property type="match status" value="1"/>
</dbReference>
<evidence type="ECO:0000256" key="1">
    <source>
        <dbReference type="ARBA" id="ARBA00004496"/>
    </source>
</evidence>
<dbReference type="InterPro" id="IPR016032">
    <property type="entry name" value="Sig_transdc_resp-reg_C-effctor"/>
</dbReference>
<dbReference type="InterPro" id="IPR011006">
    <property type="entry name" value="CheY-like_superfamily"/>
</dbReference>
<dbReference type="Gene3D" id="3.40.50.2300">
    <property type="match status" value="1"/>
</dbReference>
<dbReference type="Pfam" id="PF00486">
    <property type="entry name" value="Trans_reg_C"/>
    <property type="match status" value="1"/>
</dbReference>
<keyword evidence="6 9" id="KW-0238">DNA-binding</keyword>
<dbReference type="GO" id="GO:0000976">
    <property type="term" value="F:transcription cis-regulatory region binding"/>
    <property type="evidence" value="ECO:0007669"/>
    <property type="project" value="TreeGrafter"/>
</dbReference>
<dbReference type="GO" id="GO:0005829">
    <property type="term" value="C:cytosol"/>
    <property type="evidence" value="ECO:0007669"/>
    <property type="project" value="TreeGrafter"/>
</dbReference>
<comment type="subcellular location">
    <subcellularLocation>
        <location evidence="1">Cytoplasm</location>
    </subcellularLocation>
</comment>
<dbReference type="SMART" id="SM00862">
    <property type="entry name" value="Trans_reg_C"/>
    <property type="match status" value="1"/>
</dbReference>
<dbReference type="EMBL" id="CP053073">
    <property type="protein sequence ID" value="QJR13323.1"/>
    <property type="molecule type" value="Genomic_DNA"/>
</dbReference>
<feature type="DNA-binding region" description="OmpR/PhoB-type" evidence="9">
    <location>
        <begin position="135"/>
        <end position="234"/>
    </location>
</feature>
<organism evidence="12 13">
    <name type="scientific">Usitatibacter palustris</name>
    <dbReference type="NCBI Taxonomy" id="2732487"/>
    <lineage>
        <taxon>Bacteria</taxon>
        <taxon>Pseudomonadati</taxon>
        <taxon>Pseudomonadota</taxon>
        <taxon>Betaproteobacteria</taxon>
        <taxon>Nitrosomonadales</taxon>
        <taxon>Usitatibacteraceae</taxon>
        <taxon>Usitatibacter</taxon>
    </lineage>
</organism>
<dbReference type="SMART" id="SM00448">
    <property type="entry name" value="REC"/>
    <property type="match status" value="1"/>
</dbReference>
<keyword evidence="3 8" id="KW-0597">Phosphoprotein</keyword>
<dbReference type="KEGG" id="upl:DSM104440_00106"/>
<feature type="modified residue" description="4-aspartylphosphate" evidence="8">
    <location>
        <position position="56"/>
    </location>
</feature>
<dbReference type="Gene3D" id="6.10.250.690">
    <property type="match status" value="1"/>
</dbReference>
<dbReference type="InterPro" id="IPR036388">
    <property type="entry name" value="WH-like_DNA-bd_sf"/>
</dbReference>
<dbReference type="InParanoid" id="A0A6M4H3N5"/>
<keyword evidence="2" id="KW-0963">Cytoplasm</keyword>
<dbReference type="PANTHER" id="PTHR48111:SF4">
    <property type="entry name" value="DNA-BINDING DUAL TRANSCRIPTIONAL REGULATOR OMPR"/>
    <property type="match status" value="1"/>
</dbReference>
<accession>A0A6M4H3N5</accession>
<evidence type="ECO:0000259" key="10">
    <source>
        <dbReference type="PROSITE" id="PS50110"/>
    </source>
</evidence>
<dbReference type="FunFam" id="1.10.10.10:FF:000099">
    <property type="entry name" value="Two-component system response regulator TorR"/>
    <property type="match status" value="1"/>
</dbReference>
<dbReference type="InterPro" id="IPR001867">
    <property type="entry name" value="OmpR/PhoB-type_DNA-bd"/>
</dbReference>
<protein>
    <submittedName>
        <fullName evidence="12">Transcriptional regulatory protein OmpR</fullName>
    </submittedName>
</protein>
<dbReference type="InterPro" id="IPR039420">
    <property type="entry name" value="WalR-like"/>
</dbReference>
<sequence length="239" mass="27228">METQEAHILVVDDDAAIRDLIREYLGENDFKVSVAESGADMDRVLGVEIVDLVILDLKLPDEDGLAIARRLRESLDLPIIILTGRKDEVDRVMGLELGADDYVTKPFSQRELLARIKAVLRRTEGKREKRRGESVRAYRFAGWELNTGTRRLKGPNADAVELTNSEYALLVAFLRAPQRVLSRDQLLESSRLHDDIYDRSIDVQILRLRRKIEESPNQPNLIKTERGAGYYLNTSVETL</sequence>
<dbReference type="GO" id="GO:0032993">
    <property type="term" value="C:protein-DNA complex"/>
    <property type="evidence" value="ECO:0007669"/>
    <property type="project" value="TreeGrafter"/>
</dbReference>
<dbReference type="Proteomes" id="UP000503096">
    <property type="component" value="Chromosome"/>
</dbReference>
<dbReference type="InterPro" id="IPR001789">
    <property type="entry name" value="Sig_transdc_resp-reg_receiver"/>
</dbReference>
<evidence type="ECO:0000256" key="5">
    <source>
        <dbReference type="ARBA" id="ARBA00023015"/>
    </source>
</evidence>
<dbReference type="Pfam" id="PF00072">
    <property type="entry name" value="Response_reg"/>
    <property type="match status" value="1"/>
</dbReference>
<keyword evidence="5" id="KW-0805">Transcription regulation</keyword>
<dbReference type="PANTHER" id="PTHR48111">
    <property type="entry name" value="REGULATOR OF RPOS"/>
    <property type="match status" value="1"/>
</dbReference>
<feature type="domain" description="OmpR/PhoB-type" evidence="11">
    <location>
        <begin position="135"/>
        <end position="234"/>
    </location>
</feature>
<evidence type="ECO:0000313" key="13">
    <source>
        <dbReference type="Proteomes" id="UP000503096"/>
    </source>
</evidence>
<dbReference type="AlphaFoldDB" id="A0A6M4H3N5"/>